<dbReference type="EMBL" id="UINC01105436">
    <property type="protein sequence ID" value="SVC69370.1"/>
    <property type="molecule type" value="Genomic_DNA"/>
</dbReference>
<feature type="non-terminal residue" evidence="1">
    <location>
        <position position="163"/>
    </location>
</feature>
<dbReference type="AlphaFoldDB" id="A0A382P977"/>
<accession>A0A382P977</accession>
<sequence>MKKLLILILALTFKIGAVQAACDFIINIGDKSTKIVEKFAEPMPMFMGQFMLPVQSPELCPNDNLNDMIAVEYVFLGENLETVLRLAAIRMVVLNDGQNTESNKLTLMNYAKKVYGDFDTGQNPSIFNSFYAWEKNKNLIIYKRMYNQENIIDEEIFITNDEY</sequence>
<organism evidence="1">
    <name type="scientific">marine metagenome</name>
    <dbReference type="NCBI Taxonomy" id="408172"/>
    <lineage>
        <taxon>unclassified sequences</taxon>
        <taxon>metagenomes</taxon>
        <taxon>ecological metagenomes</taxon>
    </lineage>
</organism>
<protein>
    <submittedName>
        <fullName evidence="1">Uncharacterized protein</fullName>
    </submittedName>
</protein>
<name>A0A382P977_9ZZZZ</name>
<proteinExistence type="predicted"/>
<reference evidence="1" key="1">
    <citation type="submission" date="2018-05" db="EMBL/GenBank/DDBJ databases">
        <authorList>
            <person name="Lanie J.A."/>
            <person name="Ng W.-L."/>
            <person name="Kazmierczak K.M."/>
            <person name="Andrzejewski T.M."/>
            <person name="Davidsen T.M."/>
            <person name="Wayne K.J."/>
            <person name="Tettelin H."/>
            <person name="Glass J.I."/>
            <person name="Rusch D."/>
            <person name="Podicherti R."/>
            <person name="Tsui H.-C.T."/>
            <person name="Winkler M.E."/>
        </authorList>
    </citation>
    <scope>NUCLEOTIDE SEQUENCE</scope>
</reference>
<gene>
    <name evidence="1" type="ORF">METZ01_LOCUS322224</name>
</gene>
<evidence type="ECO:0000313" key="1">
    <source>
        <dbReference type="EMBL" id="SVC69370.1"/>
    </source>
</evidence>